<keyword evidence="9 10" id="KW-0472">Membrane</keyword>
<keyword evidence="6 10" id="KW-0653">Protein transport</keyword>
<sequence length="74" mass="8020">MVTFLFVLQLLIAVALTVVIMLQPSKGEGLGSIGGGARMFFRKAKGWELLLERATVILAVVFMVMSVALVLVVR</sequence>
<evidence type="ECO:0000256" key="4">
    <source>
        <dbReference type="ARBA" id="ARBA00022475"/>
    </source>
</evidence>
<accession>A0ABZ1BMY6</accession>
<keyword evidence="7 10" id="KW-1133">Transmembrane helix</keyword>
<evidence type="ECO:0000256" key="8">
    <source>
        <dbReference type="ARBA" id="ARBA00023010"/>
    </source>
</evidence>
<keyword evidence="4 10" id="KW-1003">Cell membrane</keyword>
<protein>
    <recommendedName>
        <fullName evidence="10">Protein-export membrane protein SecG</fullName>
    </recommendedName>
</protein>
<evidence type="ECO:0000256" key="10">
    <source>
        <dbReference type="RuleBase" id="RU365087"/>
    </source>
</evidence>
<gene>
    <name evidence="11" type="primary">secG</name>
    <name evidence="11" type="ORF">VLY81_10720</name>
</gene>
<keyword evidence="12" id="KW-1185">Reference proteome</keyword>
<evidence type="ECO:0000256" key="3">
    <source>
        <dbReference type="ARBA" id="ARBA00022448"/>
    </source>
</evidence>
<comment type="subcellular location">
    <subcellularLocation>
        <location evidence="1 10">Cell membrane</location>
        <topology evidence="1 10">Multi-pass membrane protein</topology>
    </subcellularLocation>
</comment>
<evidence type="ECO:0000256" key="6">
    <source>
        <dbReference type="ARBA" id="ARBA00022927"/>
    </source>
</evidence>
<dbReference type="NCBIfam" id="TIGR00810">
    <property type="entry name" value="secG"/>
    <property type="match status" value="1"/>
</dbReference>
<evidence type="ECO:0000256" key="1">
    <source>
        <dbReference type="ARBA" id="ARBA00004651"/>
    </source>
</evidence>
<keyword evidence="5 10" id="KW-0812">Transmembrane</keyword>
<keyword evidence="8 10" id="KW-0811">Translocation</keyword>
<proteinExistence type="inferred from homology"/>
<evidence type="ECO:0000256" key="5">
    <source>
        <dbReference type="ARBA" id="ARBA00022692"/>
    </source>
</evidence>
<name>A0ABZ1BMY6_9FIRM</name>
<dbReference type="InterPro" id="IPR004692">
    <property type="entry name" value="SecG"/>
</dbReference>
<evidence type="ECO:0000313" key="12">
    <source>
        <dbReference type="Proteomes" id="UP001333102"/>
    </source>
</evidence>
<organism evidence="11 12">
    <name type="scientific">Geochorda subterranea</name>
    <dbReference type="NCBI Taxonomy" id="3109564"/>
    <lineage>
        <taxon>Bacteria</taxon>
        <taxon>Bacillati</taxon>
        <taxon>Bacillota</taxon>
        <taxon>Limnochordia</taxon>
        <taxon>Limnochordales</taxon>
        <taxon>Geochordaceae</taxon>
        <taxon>Geochorda</taxon>
    </lineage>
</organism>
<dbReference type="PANTHER" id="PTHR34182:SF1">
    <property type="entry name" value="PROTEIN-EXPORT MEMBRANE PROTEIN SECG"/>
    <property type="match status" value="1"/>
</dbReference>
<comment type="caution">
    <text evidence="10">Lacks conserved residue(s) required for the propagation of feature annotation.</text>
</comment>
<reference evidence="12" key="1">
    <citation type="submission" date="2023-12" db="EMBL/GenBank/DDBJ databases">
        <title>Novel isolates from deep terrestrial aquifers shed light on the physiology and ecology of the class Limnochordia.</title>
        <authorList>
            <person name="Karnachuk O.V."/>
            <person name="Lukina A.P."/>
            <person name="Avakyan M.R."/>
            <person name="Kadnikov V."/>
            <person name="Begmatov S."/>
            <person name="Beletsky A.V."/>
            <person name="Mardanov A.V."/>
            <person name="Ravin N.V."/>
        </authorList>
    </citation>
    <scope>NUCLEOTIDE SEQUENCE [LARGE SCALE GENOMIC DNA]</scope>
    <source>
        <strain evidence="12">LN</strain>
    </source>
</reference>
<comment type="function">
    <text evidence="10">Involved in protein export. Participates in an early event of protein translocation.</text>
</comment>
<evidence type="ECO:0000256" key="2">
    <source>
        <dbReference type="ARBA" id="ARBA00008445"/>
    </source>
</evidence>
<keyword evidence="3 10" id="KW-0813">Transport</keyword>
<evidence type="ECO:0000256" key="9">
    <source>
        <dbReference type="ARBA" id="ARBA00023136"/>
    </source>
</evidence>
<dbReference type="RefSeq" id="WP_324668159.1">
    <property type="nucleotide sequence ID" value="NZ_CP141614.1"/>
</dbReference>
<evidence type="ECO:0000313" key="11">
    <source>
        <dbReference type="EMBL" id="WRP13896.1"/>
    </source>
</evidence>
<dbReference type="PRINTS" id="PR01651">
    <property type="entry name" value="SECGEXPORT"/>
</dbReference>
<dbReference type="EMBL" id="CP141614">
    <property type="protein sequence ID" value="WRP13896.1"/>
    <property type="molecule type" value="Genomic_DNA"/>
</dbReference>
<dbReference type="Pfam" id="PF03840">
    <property type="entry name" value="SecG"/>
    <property type="match status" value="1"/>
</dbReference>
<dbReference type="Proteomes" id="UP001333102">
    <property type="component" value="Chromosome"/>
</dbReference>
<comment type="similarity">
    <text evidence="2 10">Belongs to the SecG family.</text>
</comment>
<feature type="transmembrane region" description="Helical" evidence="10">
    <location>
        <begin position="51"/>
        <end position="73"/>
    </location>
</feature>
<evidence type="ECO:0000256" key="7">
    <source>
        <dbReference type="ARBA" id="ARBA00022989"/>
    </source>
</evidence>
<dbReference type="PANTHER" id="PTHR34182">
    <property type="entry name" value="PROTEIN-EXPORT MEMBRANE PROTEIN SECG"/>
    <property type="match status" value="1"/>
</dbReference>